<feature type="domain" description="Calcineurin-like phosphoesterase" evidence="1">
    <location>
        <begin position="29"/>
        <end position="120"/>
    </location>
</feature>
<dbReference type="InterPro" id="IPR026336">
    <property type="entry name" value="PdeM-like"/>
</dbReference>
<dbReference type="PANTHER" id="PTHR39323:SF1">
    <property type="entry name" value="BLR1149 PROTEIN"/>
    <property type="match status" value="1"/>
</dbReference>
<evidence type="ECO:0000313" key="3">
    <source>
        <dbReference type="Proteomes" id="UP000631694"/>
    </source>
</evidence>
<name>A0A931I1X7_9HYPH</name>
<accession>A0A931I1X7</accession>
<keyword evidence="2" id="KW-0378">Hydrolase</keyword>
<dbReference type="EMBL" id="JADZLT010000043">
    <property type="protein sequence ID" value="MBH0237418.1"/>
    <property type="molecule type" value="Genomic_DNA"/>
</dbReference>
<protein>
    <submittedName>
        <fullName evidence="2">Ligase-associated DNA damage response endonuclease PdeM</fullName>
        <ecNumber evidence="2">3.1.-.-</ecNumber>
    </submittedName>
</protein>
<dbReference type="RefSeq" id="WP_197310514.1">
    <property type="nucleotide sequence ID" value="NZ_JADZLT010000043.1"/>
</dbReference>
<evidence type="ECO:0000313" key="2">
    <source>
        <dbReference type="EMBL" id="MBH0237418.1"/>
    </source>
</evidence>
<dbReference type="GO" id="GO:0004519">
    <property type="term" value="F:endonuclease activity"/>
    <property type="evidence" value="ECO:0007669"/>
    <property type="project" value="UniProtKB-KW"/>
</dbReference>
<dbReference type="SUPFAM" id="SSF56300">
    <property type="entry name" value="Metallo-dependent phosphatases"/>
    <property type="match status" value="1"/>
</dbReference>
<dbReference type="InterPro" id="IPR029052">
    <property type="entry name" value="Metallo-depent_PP-like"/>
</dbReference>
<keyword evidence="3" id="KW-1185">Reference proteome</keyword>
<reference evidence="2" key="1">
    <citation type="submission" date="2020-12" db="EMBL/GenBank/DDBJ databases">
        <title>Methylobrevis albus sp. nov., isolated from fresh water lack sediment.</title>
        <authorList>
            <person name="Zou Q."/>
        </authorList>
    </citation>
    <scope>NUCLEOTIDE SEQUENCE</scope>
    <source>
        <strain evidence="2">L22</strain>
    </source>
</reference>
<dbReference type="EC" id="3.1.-.-" evidence="2"/>
<dbReference type="Pfam" id="PF00149">
    <property type="entry name" value="Metallophos"/>
    <property type="match status" value="1"/>
</dbReference>
<dbReference type="NCBIfam" id="TIGR04123">
    <property type="entry name" value="P_estr_lig_assc"/>
    <property type="match status" value="1"/>
</dbReference>
<keyword evidence="2" id="KW-0255">Endonuclease</keyword>
<comment type="caution">
    <text evidence="2">The sequence shown here is derived from an EMBL/GenBank/DDBJ whole genome shotgun (WGS) entry which is preliminary data.</text>
</comment>
<dbReference type="Proteomes" id="UP000631694">
    <property type="component" value="Unassembled WGS sequence"/>
</dbReference>
<dbReference type="Gene3D" id="3.60.21.10">
    <property type="match status" value="1"/>
</dbReference>
<sequence length="229" mass="24553">MSARCLGLRLAGVRVELDPAGGLVWAEEKLLVVADLHFEKGSAAAVRGLFLPPYDTGITLGLIEGLVARHKPERVIALGDSFHDRRAEERLAPADAVRIQRLTGACDWTWIAGNHDPEPPRELGGRSLSELAIGPLVFRHAPARGGCAGEVAGHLHPAAKVVVRGRSVRRRAFASDGRQLVMPALGAFTGGLNVLDPAFRGLFPGQAFHAWMLGEDRVHPVRGADLRGD</sequence>
<gene>
    <name evidence="2" type="primary">pdeM</name>
    <name evidence="2" type="ORF">I5731_06255</name>
</gene>
<dbReference type="InterPro" id="IPR024173">
    <property type="entry name" value="Pesterase_MJ0037-like"/>
</dbReference>
<dbReference type="PIRSF" id="PIRSF000887">
    <property type="entry name" value="Pesterase_MJ0037"/>
    <property type="match status" value="1"/>
</dbReference>
<dbReference type="GO" id="GO:0016787">
    <property type="term" value="F:hydrolase activity"/>
    <property type="evidence" value="ECO:0007669"/>
    <property type="project" value="UniProtKB-KW"/>
</dbReference>
<evidence type="ECO:0000259" key="1">
    <source>
        <dbReference type="Pfam" id="PF00149"/>
    </source>
</evidence>
<dbReference type="AlphaFoldDB" id="A0A931I1X7"/>
<keyword evidence="2" id="KW-0540">Nuclease</keyword>
<dbReference type="PANTHER" id="PTHR39323">
    <property type="entry name" value="BLR1149 PROTEIN"/>
    <property type="match status" value="1"/>
</dbReference>
<dbReference type="InterPro" id="IPR004843">
    <property type="entry name" value="Calcineurin-like_PHP"/>
</dbReference>
<dbReference type="GO" id="GO:0016874">
    <property type="term" value="F:ligase activity"/>
    <property type="evidence" value="ECO:0007669"/>
    <property type="project" value="UniProtKB-KW"/>
</dbReference>
<organism evidence="2 3">
    <name type="scientific">Methylobrevis albus</name>
    <dbReference type="NCBI Taxonomy" id="2793297"/>
    <lineage>
        <taxon>Bacteria</taxon>
        <taxon>Pseudomonadati</taxon>
        <taxon>Pseudomonadota</taxon>
        <taxon>Alphaproteobacteria</taxon>
        <taxon>Hyphomicrobiales</taxon>
        <taxon>Pleomorphomonadaceae</taxon>
        <taxon>Methylobrevis</taxon>
    </lineage>
</organism>
<keyword evidence="2" id="KW-0436">Ligase</keyword>
<proteinExistence type="predicted"/>